<dbReference type="EMBL" id="CAUEEQ010070084">
    <property type="protein sequence ID" value="CAJ0965831.1"/>
    <property type="molecule type" value="Genomic_DNA"/>
</dbReference>
<protein>
    <submittedName>
        <fullName evidence="1">Uncharacterized protein</fullName>
    </submittedName>
</protein>
<comment type="caution">
    <text evidence="1">The sequence shown here is derived from an EMBL/GenBank/DDBJ whole genome shotgun (WGS) entry which is preliminary data.</text>
</comment>
<keyword evidence="2" id="KW-1185">Reference proteome</keyword>
<name>A0ABN9MJZ6_9NEOB</name>
<gene>
    <name evidence="1" type="ORF">RIMI_LOCUS20684272</name>
</gene>
<dbReference type="Proteomes" id="UP001176940">
    <property type="component" value="Unassembled WGS sequence"/>
</dbReference>
<evidence type="ECO:0000313" key="2">
    <source>
        <dbReference type="Proteomes" id="UP001176940"/>
    </source>
</evidence>
<organism evidence="1 2">
    <name type="scientific">Ranitomeya imitator</name>
    <name type="common">mimic poison frog</name>
    <dbReference type="NCBI Taxonomy" id="111125"/>
    <lineage>
        <taxon>Eukaryota</taxon>
        <taxon>Metazoa</taxon>
        <taxon>Chordata</taxon>
        <taxon>Craniata</taxon>
        <taxon>Vertebrata</taxon>
        <taxon>Euteleostomi</taxon>
        <taxon>Amphibia</taxon>
        <taxon>Batrachia</taxon>
        <taxon>Anura</taxon>
        <taxon>Neobatrachia</taxon>
        <taxon>Hyloidea</taxon>
        <taxon>Dendrobatidae</taxon>
        <taxon>Dendrobatinae</taxon>
        <taxon>Ranitomeya</taxon>
    </lineage>
</organism>
<proteinExistence type="predicted"/>
<accession>A0ABN9MJZ6</accession>
<reference evidence="1" key="1">
    <citation type="submission" date="2023-07" db="EMBL/GenBank/DDBJ databases">
        <authorList>
            <person name="Stuckert A."/>
        </authorList>
    </citation>
    <scope>NUCLEOTIDE SEQUENCE</scope>
</reference>
<sequence>MALIKGLLKTKFHHRLRYILEVVSTSLSGPANIGYSDSSGPSFCSSLQPADTFDLKSRISRFVVQAPKDLPLLKEEALEIKH</sequence>
<evidence type="ECO:0000313" key="1">
    <source>
        <dbReference type="EMBL" id="CAJ0965831.1"/>
    </source>
</evidence>